<dbReference type="SUPFAM" id="SSF48008">
    <property type="entry name" value="GntR ligand-binding domain-like"/>
    <property type="match status" value="1"/>
</dbReference>
<keyword evidence="1" id="KW-0805">Transcription regulation</keyword>
<proteinExistence type="predicted"/>
<dbReference type="EMBL" id="FSRL01000001">
    <property type="protein sequence ID" value="SIO11143.1"/>
    <property type="molecule type" value="Genomic_DNA"/>
</dbReference>
<dbReference type="Pfam" id="PF00392">
    <property type="entry name" value="GntR"/>
    <property type="match status" value="1"/>
</dbReference>
<dbReference type="RefSeq" id="WP_084193038.1">
    <property type="nucleotide sequence ID" value="NZ_FSRL01000001.1"/>
</dbReference>
<name>A0A1N6GUF0_9RHOB</name>
<protein>
    <submittedName>
        <fullName evidence="5">Transcriptional regulator, GntR family</fullName>
    </submittedName>
</protein>
<dbReference type="SUPFAM" id="SSF46785">
    <property type="entry name" value="Winged helix' DNA-binding domain"/>
    <property type="match status" value="1"/>
</dbReference>
<evidence type="ECO:0000313" key="5">
    <source>
        <dbReference type="EMBL" id="SIO11143.1"/>
    </source>
</evidence>
<reference evidence="6" key="1">
    <citation type="submission" date="2016-11" db="EMBL/GenBank/DDBJ databases">
        <authorList>
            <person name="Varghese N."/>
            <person name="Submissions S."/>
        </authorList>
    </citation>
    <scope>NUCLEOTIDE SEQUENCE [LARGE SCALE GENOMIC DNA]</scope>
    <source>
        <strain evidence="6">DSM 29440</strain>
    </source>
</reference>
<dbReference type="SMART" id="SM00895">
    <property type="entry name" value="FCD"/>
    <property type="match status" value="1"/>
</dbReference>
<dbReference type="InterPro" id="IPR011711">
    <property type="entry name" value="GntR_C"/>
</dbReference>
<dbReference type="AlphaFoldDB" id="A0A1N6GUF0"/>
<dbReference type="PANTHER" id="PTHR43537">
    <property type="entry name" value="TRANSCRIPTIONAL REGULATOR, GNTR FAMILY"/>
    <property type="match status" value="1"/>
</dbReference>
<dbReference type="Gene3D" id="1.20.120.530">
    <property type="entry name" value="GntR ligand-binding domain-like"/>
    <property type="match status" value="1"/>
</dbReference>
<keyword evidence="3" id="KW-0804">Transcription</keyword>
<dbReference type="PANTHER" id="PTHR43537:SF51">
    <property type="entry name" value="HTH-TYPE TRANSCRIPTIONAL REGULATOR LGOR-RELATED"/>
    <property type="match status" value="1"/>
</dbReference>
<evidence type="ECO:0000313" key="6">
    <source>
        <dbReference type="Proteomes" id="UP000184932"/>
    </source>
</evidence>
<dbReference type="PROSITE" id="PS50949">
    <property type="entry name" value="HTH_GNTR"/>
    <property type="match status" value="1"/>
</dbReference>
<evidence type="ECO:0000256" key="2">
    <source>
        <dbReference type="ARBA" id="ARBA00023125"/>
    </source>
</evidence>
<dbReference type="InterPro" id="IPR008920">
    <property type="entry name" value="TF_FadR/GntR_C"/>
</dbReference>
<dbReference type="STRING" id="1217970.SAMN05444002_2788"/>
<dbReference type="Proteomes" id="UP000184932">
    <property type="component" value="Unassembled WGS sequence"/>
</dbReference>
<accession>A0A1N6GUF0</accession>
<dbReference type="Pfam" id="PF07729">
    <property type="entry name" value="FCD"/>
    <property type="match status" value="1"/>
</dbReference>
<organism evidence="5 6">
    <name type="scientific">Vannielia litorea</name>
    <dbReference type="NCBI Taxonomy" id="1217970"/>
    <lineage>
        <taxon>Bacteria</taxon>
        <taxon>Pseudomonadati</taxon>
        <taxon>Pseudomonadota</taxon>
        <taxon>Alphaproteobacteria</taxon>
        <taxon>Rhodobacterales</taxon>
        <taxon>Paracoccaceae</taxon>
        <taxon>Vannielia</taxon>
    </lineage>
</organism>
<keyword evidence="2" id="KW-0238">DNA-binding</keyword>
<gene>
    <name evidence="5" type="ORF">SAMN05444002_2788</name>
</gene>
<dbReference type="InterPro" id="IPR000524">
    <property type="entry name" value="Tscrpt_reg_HTH_GntR"/>
</dbReference>
<dbReference type="SMART" id="SM00345">
    <property type="entry name" value="HTH_GNTR"/>
    <property type="match status" value="1"/>
</dbReference>
<dbReference type="OrthoDB" id="9816161at2"/>
<dbReference type="InterPro" id="IPR036388">
    <property type="entry name" value="WH-like_DNA-bd_sf"/>
</dbReference>
<dbReference type="GO" id="GO:0003700">
    <property type="term" value="F:DNA-binding transcription factor activity"/>
    <property type="evidence" value="ECO:0007669"/>
    <property type="project" value="InterPro"/>
</dbReference>
<keyword evidence="6" id="KW-1185">Reference proteome</keyword>
<sequence length="245" mass="26577">MATAVEKAVTELRAMIINGELSIAERITESSAATLLGMSRTPVRAALAQIESEGLLVKLEGRGYKIRPFTFRDLELAAEVRAVIEGVAAARLASSGYSEETAAAIERSIAMTEAIIGRDHLTRREIAIYQEANDIFHSTIAKGCGNDFVPLSLEKISRIPIVAPGAFAEVEGMAQAELLRMTVGHTQHVIIWDAIRSGEAIRAENMMREHAGAPIRYAKLFIGPSYVNKLMKSGVLIRGETDGQD</sequence>
<evidence type="ECO:0000256" key="3">
    <source>
        <dbReference type="ARBA" id="ARBA00023163"/>
    </source>
</evidence>
<dbReference type="Gene3D" id="1.10.10.10">
    <property type="entry name" value="Winged helix-like DNA-binding domain superfamily/Winged helix DNA-binding domain"/>
    <property type="match status" value="1"/>
</dbReference>
<evidence type="ECO:0000256" key="1">
    <source>
        <dbReference type="ARBA" id="ARBA00023015"/>
    </source>
</evidence>
<feature type="domain" description="HTH gntR-type" evidence="4">
    <location>
        <begin position="2"/>
        <end position="69"/>
    </location>
</feature>
<evidence type="ECO:0000259" key="4">
    <source>
        <dbReference type="PROSITE" id="PS50949"/>
    </source>
</evidence>
<dbReference type="InterPro" id="IPR036390">
    <property type="entry name" value="WH_DNA-bd_sf"/>
</dbReference>
<dbReference type="GO" id="GO:0003677">
    <property type="term" value="F:DNA binding"/>
    <property type="evidence" value="ECO:0007669"/>
    <property type="project" value="UniProtKB-KW"/>
</dbReference>